<organism evidence="1">
    <name type="scientific">Arion vulgaris</name>
    <dbReference type="NCBI Taxonomy" id="1028688"/>
    <lineage>
        <taxon>Eukaryota</taxon>
        <taxon>Metazoa</taxon>
        <taxon>Spiralia</taxon>
        <taxon>Lophotrochozoa</taxon>
        <taxon>Mollusca</taxon>
        <taxon>Gastropoda</taxon>
        <taxon>Heterobranchia</taxon>
        <taxon>Euthyneura</taxon>
        <taxon>Panpulmonata</taxon>
        <taxon>Eupulmonata</taxon>
        <taxon>Stylommatophora</taxon>
        <taxon>Helicina</taxon>
        <taxon>Arionoidea</taxon>
        <taxon>Arionidae</taxon>
        <taxon>Arion</taxon>
    </lineage>
</organism>
<name>A0A0B6YIJ9_9EUPU</name>
<dbReference type="EMBL" id="HACG01009152">
    <property type="protein sequence ID" value="CEK56017.1"/>
    <property type="molecule type" value="Transcribed_RNA"/>
</dbReference>
<proteinExistence type="predicted"/>
<dbReference type="AlphaFoldDB" id="A0A0B6YIJ9"/>
<sequence length="69" mass="8051">MYAKITESPFIEYLHRCYEVSTSVLENSLLFVIEVQLVCFGFLGPTMFANRIKSVLSAYDDQKHKHVRH</sequence>
<reference evidence="1" key="1">
    <citation type="submission" date="2014-12" db="EMBL/GenBank/DDBJ databases">
        <title>Insight into the proteome of Arion vulgaris.</title>
        <authorList>
            <person name="Aradska J."/>
            <person name="Bulat T."/>
            <person name="Smidak R."/>
            <person name="Sarate P."/>
            <person name="Gangsoo J."/>
            <person name="Sialana F."/>
            <person name="Bilban M."/>
            <person name="Lubec G."/>
        </authorList>
    </citation>
    <scope>NUCLEOTIDE SEQUENCE</scope>
    <source>
        <tissue evidence="1">Skin</tissue>
    </source>
</reference>
<protein>
    <submittedName>
        <fullName evidence="1">Uncharacterized protein</fullName>
    </submittedName>
</protein>
<feature type="non-terminal residue" evidence="1">
    <location>
        <position position="69"/>
    </location>
</feature>
<gene>
    <name evidence="1" type="primary">ORF26585</name>
</gene>
<evidence type="ECO:0000313" key="1">
    <source>
        <dbReference type="EMBL" id="CEK56017.1"/>
    </source>
</evidence>
<accession>A0A0B6YIJ9</accession>